<keyword evidence="3" id="KW-1185">Reference proteome</keyword>
<reference evidence="2 3" key="1">
    <citation type="journal article" date="2019" name="Genome Biol. Evol.">
        <title>Day and night: Metabolic profiles and evolutionary relationships of six axenic non-marine cyanobacteria.</title>
        <authorList>
            <person name="Will S.E."/>
            <person name="Henke P."/>
            <person name="Boedeker C."/>
            <person name="Huang S."/>
            <person name="Brinkmann H."/>
            <person name="Rohde M."/>
            <person name="Jarek M."/>
            <person name="Friedl T."/>
            <person name="Seufert S."/>
            <person name="Schumacher M."/>
            <person name="Overmann J."/>
            <person name="Neumann-Schaal M."/>
            <person name="Petersen J."/>
        </authorList>
    </citation>
    <scope>NUCLEOTIDE SEQUENCE [LARGE SCALE GENOMIC DNA]</scope>
    <source>
        <strain evidence="2 3">PCC 6912</strain>
    </source>
</reference>
<dbReference type="AlphaFoldDB" id="A0A3S0YGC6"/>
<keyword evidence="1" id="KW-0812">Transmembrane</keyword>
<feature type="transmembrane region" description="Helical" evidence="1">
    <location>
        <begin position="98"/>
        <end position="119"/>
    </location>
</feature>
<protein>
    <submittedName>
        <fullName evidence="2">Uncharacterized protein</fullName>
    </submittedName>
</protein>
<keyword evidence="1" id="KW-1133">Transmembrane helix</keyword>
<gene>
    <name evidence="2" type="ORF">PCC6912_21320</name>
</gene>
<feature type="transmembrane region" description="Helical" evidence="1">
    <location>
        <begin position="131"/>
        <end position="151"/>
    </location>
</feature>
<dbReference type="Proteomes" id="UP000268857">
    <property type="component" value="Unassembled WGS sequence"/>
</dbReference>
<evidence type="ECO:0000313" key="2">
    <source>
        <dbReference type="EMBL" id="RUR83889.1"/>
    </source>
</evidence>
<sequence>MNLTSEQVHWIGGFAFTIVALLLILYETRLVRAGWLPYLLPILLIGYGVESFIDPLVHGAAEPQNYGAESLQHIIQGTLMLIVGGVEWLRAGGRLKHYGWGLLLPLGLVGVGSVFMFHAQHEANVPPLLLLVQHRIFAITLWIAAATKAVAEWPNKNSRAFSIAWLLPLLLFGLELLVYTEGGTPLIHMAH</sequence>
<comment type="caution">
    <text evidence="2">The sequence shown here is derived from an EMBL/GenBank/DDBJ whole genome shotgun (WGS) entry which is preliminary data.</text>
</comment>
<name>A0A3S0YGC6_CHLFR</name>
<dbReference type="EMBL" id="RSCJ01000006">
    <property type="protein sequence ID" value="RUR83889.1"/>
    <property type="molecule type" value="Genomic_DNA"/>
</dbReference>
<evidence type="ECO:0000256" key="1">
    <source>
        <dbReference type="SAM" id="Phobius"/>
    </source>
</evidence>
<accession>A0A3S0YGC6</accession>
<feature type="transmembrane region" description="Helical" evidence="1">
    <location>
        <begin position="73"/>
        <end position="91"/>
    </location>
</feature>
<feature type="transmembrane region" description="Helical" evidence="1">
    <location>
        <begin position="7"/>
        <end position="26"/>
    </location>
</feature>
<proteinExistence type="predicted"/>
<keyword evidence="1" id="KW-0472">Membrane</keyword>
<evidence type="ECO:0000313" key="3">
    <source>
        <dbReference type="Proteomes" id="UP000268857"/>
    </source>
</evidence>
<feature type="transmembrane region" description="Helical" evidence="1">
    <location>
        <begin position="33"/>
        <end position="53"/>
    </location>
</feature>
<feature type="transmembrane region" description="Helical" evidence="1">
    <location>
        <begin position="163"/>
        <end position="180"/>
    </location>
</feature>
<organism evidence="2 3">
    <name type="scientific">Chlorogloeopsis fritschii PCC 6912</name>
    <dbReference type="NCBI Taxonomy" id="211165"/>
    <lineage>
        <taxon>Bacteria</taxon>
        <taxon>Bacillati</taxon>
        <taxon>Cyanobacteriota</taxon>
        <taxon>Cyanophyceae</taxon>
        <taxon>Nostocales</taxon>
        <taxon>Chlorogloeopsidaceae</taxon>
        <taxon>Chlorogloeopsis</taxon>
    </lineage>
</organism>